<organism evidence="3 4">
    <name type="scientific">Ideonella azotifigens</name>
    <dbReference type="NCBI Taxonomy" id="513160"/>
    <lineage>
        <taxon>Bacteria</taxon>
        <taxon>Pseudomonadati</taxon>
        <taxon>Pseudomonadota</taxon>
        <taxon>Betaproteobacteria</taxon>
        <taxon>Burkholderiales</taxon>
        <taxon>Sphaerotilaceae</taxon>
        <taxon>Ideonella</taxon>
    </lineage>
</organism>
<name>A0ABN1JSN9_9BURK</name>
<dbReference type="InterPro" id="IPR037150">
    <property type="entry name" value="H-NS_C_dom_sf"/>
</dbReference>
<feature type="compositionally biased region" description="Low complexity" evidence="1">
    <location>
        <begin position="130"/>
        <end position="148"/>
    </location>
</feature>
<keyword evidence="4" id="KW-1185">Reference proteome</keyword>
<accession>A0ABN1JSN9</accession>
<dbReference type="InterPro" id="IPR027444">
    <property type="entry name" value="H-NS_C_dom"/>
</dbReference>
<dbReference type="SMART" id="SM00528">
    <property type="entry name" value="HNS"/>
    <property type="match status" value="1"/>
</dbReference>
<comment type="caution">
    <text evidence="3">The sequence shown here is derived from an EMBL/GenBank/DDBJ whole genome shotgun (WGS) entry which is preliminary data.</text>
</comment>
<feature type="region of interest" description="Disordered" evidence="1">
    <location>
        <begin position="116"/>
        <end position="148"/>
    </location>
</feature>
<proteinExistence type="predicted"/>
<dbReference type="RefSeq" id="WP_231011173.1">
    <property type="nucleotide sequence ID" value="NZ_BAAAEW010000006.1"/>
</dbReference>
<dbReference type="EMBL" id="BAAAEW010000006">
    <property type="protein sequence ID" value="GAA0745894.1"/>
    <property type="molecule type" value="Genomic_DNA"/>
</dbReference>
<reference evidence="3 4" key="1">
    <citation type="journal article" date="2019" name="Int. J. Syst. Evol. Microbiol.">
        <title>The Global Catalogue of Microorganisms (GCM) 10K type strain sequencing project: providing services to taxonomists for standard genome sequencing and annotation.</title>
        <authorList>
            <consortium name="The Broad Institute Genomics Platform"/>
            <consortium name="The Broad Institute Genome Sequencing Center for Infectious Disease"/>
            <person name="Wu L."/>
            <person name="Ma J."/>
        </authorList>
    </citation>
    <scope>NUCLEOTIDE SEQUENCE [LARGE SCALE GENOMIC DNA]</scope>
    <source>
        <strain evidence="3 4">JCM 15503</strain>
    </source>
</reference>
<feature type="region of interest" description="Disordered" evidence="1">
    <location>
        <begin position="72"/>
        <end position="99"/>
    </location>
</feature>
<dbReference type="Proteomes" id="UP001500279">
    <property type="component" value="Unassembled WGS sequence"/>
</dbReference>
<evidence type="ECO:0000259" key="2">
    <source>
        <dbReference type="SMART" id="SM00528"/>
    </source>
</evidence>
<dbReference type="SUPFAM" id="SSF81273">
    <property type="entry name" value="H-NS histone-like proteins"/>
    <property type="match status" value="1"/>
</dbReference>
<gene>
    <name evidence="3" type="ORF">GCM10009107_12800</name>
</gene>
<protein>
    <recommendedName>
        <fullName evidence="2">DNA-binding protein H-NS-like C-terminal domain-containing protein</fullName>
    </recommendedName>
</protein>
<evidence type="ECO:0000256" key="1">
    <source>
        <dbReference type="SAM" id="MobiDB-lite"/>
    </source>
</evidence>
<evidence type="ECO:0000313" key="3">
    <source>
        <dbReference type="EMBL" id="GAA0745894.1"/>
    </source>
</evidence>
<dbReference type="Pfam" id="PF00816">
    <property type="entry name" value="Histone_HNS"/>
    <property type="match status" value="1"/>
</dbReference>
<sequence>MRSLFFFGFPIPMHEHEPADDARLDANADAEPGADRPLNRRERGVVLARIQALMEFWGITIDDLLQDTPAPEPVLIPDLPPKYRHPTTGETWDGQGAQPDWLRRALLKEGMRVEELRQAALAPPPPPLVEPAADDASPAADDTPPAGH</sequence>
<evidence type="ECO:0000313" key="4">
    <source>
        <dbReference type="Proteomes" id="UP001500279"/>
    </source>
</evidence>
<dbReference type="Gene3D" id="4.10.430.10">
    <property type="entry name" value="Histone-like protein H-NS, C-terminal domain"/>
    <property type="match status" value="1"/>
</dbReference>
<feature type="domain" description="DNA-binding protein H-NS-like C-terminal" evidence="2">
    <location>
        <begin position="73"/>
        <end position="118"/>
    </location>
</feature>